<feature type="region of interest" description="Disordered" evidence="13">
    <location>
        <begin position="217"/>
        <end position="266"/>
    </location>
</feature>
<reference evidence="15" key="2">
    <citation type="submission" date="2020-05" db="UniProtKB">
        <authorList>
            <consortium name="EnsemblMetazoa"/>
        </authorList>
    </citation>
    <scope>IDENTIFICATION</scope>
    <source>
        <strain evidence="15">IAEA</strain>
    </source>
</reference>
<dbReference type="InterPro" id="IPR013087">
    <property type="entry name" value="Znf_C2H2_type"/>
</dbReference>
<keyword evidence="16" id="KW-1185">Reference proteome</keyword>
<evidence type="ECO:0000256" key="6">
    <source>
        <dbReference type="ARBA" id="ARBA00022771"/>
    </source>
</evidence>
<keyword evidence="5" id="KW-0479">Metal-binding</keyword>
<dbReference type="Pfam" id="PF13815">
    <property type="entry name" value="Dzip-like_N"/>
    <property type="match status" value="1"/>
</dbReference>
<dbReference type="VEuPathDB" id="VectorBase:GPAI039046"/>
<dbReference type="Gene3D" id="3.30.160.60">
    <property type="entry name" value="Classic Zinc Finger"/>
    <property type="match status" value="1"/>
</dbReference>
<dbReference type="PANTHER" id="PTHR21502">
    <property type="entry name" value="ZINC FINGER PROTEIN DZIP1"/>
    <property type="match status" value="1"/>
</dbReference>
<feature type="compositionally biased region" description="Polar residues" evidence="13">
    <location>
        <begin position="636"/>
        <end position="649"/>
    </location>
</feature>
<evidence type="ECO:0000313" key="15">
    <source>
        <dbReference type="EnsemblMetazoa" id="GPAI039046-PA"/>
    </source>
</evidence>
<keyword evidence="8 12" id="KW-0175">Coiled coil</keyword>
<evidence type="ECO:0000256" key="12">
    <source>
        <dbReference type="SAM" id="Coils"/>
    </source>
</evidence>
<comment type="subcellular location">
    <subcellularLocation>
        <location evidence="2">Cytoplasm</location>
        <location evidence="2">Cytoskeleton</location>
        <location evidence="2">Cilium basal body</location>
    </subcellularLocation>
    <subcellularLocation>
        <location evidence="1">Cytoplasm</location>
        <location evidence="1">Cytoskeleton</location>
        <location evidence="1">Microtubule organizing center</location>
        <location evidence="1">Centrosome</location>
        <location evidence="1">Centriole</location>
    </subcellularLocation>
</comment>
<dbReference type="STRING" id="7398.A0A1B0AA30"/>
<feature type="compositionally biased region" description="Basic and acidic residues" evidence="13">
    <location>
        <begin position="402"/>
        <end position="425"/>
    </location>
</feature>
<evidence type="ECO:0000256" key="8">
    <source>
        <dbReference type="ARBA" id="ARBA00023054"/>
    </source>
</evidence>
<feature type="compositionally biased region" description="Acidic residues" evidence="13">
    <location>
        <begin position="623"/>
        <end position="632"/>
    </location>
</feature>
<dbReference type="GO" id="GO:0008270">
    <property type="term" value="F:zinc ion binding"/>
    <property type="evidence" value="ECO:0007669"/>
    <property type="project" value="UniProtKB-KW"/>
</dbReference>
<name>A0A1B0AA30_GLOPL</name>
<dbReference type="Pfam" id="PF25977">
    <property type="entry name" value="DZIP1"/>
    <property type="match status" value="1"/>
</dbReference>
<keyword evidence="4" id="KW-0963">Cytoplasm</keyword>
<dbReference type="GO" id="GO:0036064">
    <property type="term" value="C:ciliary basal body"/>
    <property type="evidence" value="ECO:0007669"/>
    <property type="project" value="TreeGrafter"/>
</dbReference>
<dbReference type="InterPro" id="IPR058883">
    <property type="entry name" value="DZIP1_dom"/>
</dbReference>
<proteinExistence type="inferred from homology"/>
<dbReference type="PROSITE" id="PS00028">
    <property type="entry name" value="ZINC_FINGER_C2H2_1"/>
    <property type="match status" value="1"/>
</dbReference>
<evidence type="ECO:0000256" key="3">
    <source>
        <dbReference type="ARBA" id="ARBA00009131"/>
    </source>
</evidence>
<feature type="compositionally biased region" description="Polar residues" evidence="13">
    <location>
        <begin position="222"/>
        <end position="234"/>
    </location>
</feature>
<feature type="region of interest" description="Disordered" evidence="13">
    <location>
        <begin position="598"/>
        <end position="651"/>
    </location>
</feature>
<accession>A0A1B0AA30</accession>
<dbReference type="PANTHER" id="PTHR21502:SF3">
    <property type="entry name" value="CILIUM ASSEMBLY PROTEIN DZIP1L"/>
    <property type="match status" value="1"/>
</dbReference>
<feature type="domain" description="C2H2-type" evidence="14">
    <location>
        <begin position="146"/>
        <end position="174"/>
    </location>
</feature>
<feature type="compositionally biased region" description="Basic and acidic residues" evidence="13">
    <location>
        <begin position="256"/>
        <end position="266"/>
    </location>
</feature>
<reference evidence="16" key="1">
    <citation type="submission" date="2014-03" db="EMBL/GenBank/DDBJ databases">
        <authorList>
            <person name="Aksoy S."/>
            <person name="Warren W."/>
            <person name="Wilson R.K."/>
        </authorList>
    </citation>
    <scope>NUCLEOTIDE SEQUENCE [LARGE SCALE GENOMIC DNA]</scope>
    <source>
        <strain evidence="16">IAEA</strain>
    </source>
</reference>
<evidence type="ECO:0000256" key="4">
    <source>
        <dbReference type="ARBA" id="ARBA00022490"/>
    </source>
</evidence>
<sequence length="734" mass="84500">MPLNFDYNYPQAAREAGFKLRLYKDGPLDWRVIGSVEIERILKDQNLEQIDDVVGHLSEVPLGSILETNILDSGIAKFFLLSQFSVQYLLFCRTFLAETVNDLRESHGSAQMEVATLKRSLSEANNEILQLHKKITQMEAIHEVIYPCHLCTKNFISNDALNLHISRKHNKQIERKPETPCLIAKEREHDLNLINTIKLELEIKQLKERLNNAEREIKEKSLSNSKRSTPQPNRSPKRTEELKSKQSIGIQSNLTELKEKDDNNENAVGHKDQILILQEKLNDFETWKQTQKEENSEFFRDIQKKLGELTEAFEACKNQKEKTQDEIEQEVHNVHSTAPSIEDLEDLLSRKVEDISKQSSDKMEKMILKLQQNYKEKLEEMQNDFKKVAAINIENNNQNEQLQKRNTSDDKGIKRSEEDGKDREREIMFVAEETKSKESISSNSNRTFVKTAPAILKISISDSDNDEDSSTNVSESLEEEHPGINSTSCKKSIQPGKTFIMGQEQSYHSKTEKVSKNIKIKPKTVTREDVKKLTNTRLHNLGVDAKTKGLSQTSMKRLTSELNEKRNRMTQIYPHFHATRDKIRKFVDKLCSSKMPANAQILLEQTRPKKPKEDNQEKSKDSDNDETDDDEGASPVQVSTPVNETTIPLNSDEFKERLERILASPIKKPDNYKHHIIKAVVHQEGNRPVPFPRKKVMFEHANVETEYTENGEVPTIKSKSSHRLLSDDNLRSLL</sequence>
<evidence type="ECO:0000256" key="2">
    <source>
        <dbReference type="ARBA" id="ARBA00004120"/>
    </source>
</evidence>
<dbReference type="EnsemblMetazoa" id="GPAI039046-RA">
    <property type="protein sequence ID" value="GPAI039046-PA"/>
    <property type="gene ID" value="GPAI039046"/>
</dbReference>
<evidence type="ECO:0000256" key="13">
    <source>
        <dbReference type="SAM" id="MobiDB-lite"/>
    </source>
</evidence>
<keyword evidence="7" id="KW-0862">Zinc</keyword>
<feature type="region of interest" description="Disordered" evidence="13">
    <location>
        <begin position="460"/>
        <end position="492"/>
    </location>
</feature>
<feature type="compositionally biased region" description="Polar residues" evidence="13">
    <location>
        <begin position="245"/>
        <end position="255"/>
    </location>
</feature>
<evidence type="ECO:0000256" key="11">
    <source>
        <dbReference type="PROSITE-ProRule" id="PRU00042"/>
    </source>
</evidence>
<feature type="coiled-coil region" evidence="12">
    <location>
        <begin position="107"/>
        <end position="141"/>
    </location>
</feature>
<keyword evidence="9" id="KW-0206">Cytoskeleton</keyword>
<dbReference type="InterPro" id="IPR032714">
    <property type="entry name" value="DZIP1_N"/>
</dbReference>
<evidence type="ECO:0000256" key="1">
    <source>
        <dbReference type="ARBA" id="ARBA00004114"/>
    </source>
</evidence>
<organism evidence="15 16">
    <name type="scientific">Glossina pallidipes</name>
    <name type="common">Tsetse fly</name>
    <dbReference type="NCBI Taxonomy" id="7398"/>
    <lineage>
        <taxon>Eukaryota</taxon>
        <taxon>Metazoa</taxon>
        <taxon>Ecdysozoa</taxon>
        <taxon>Arthropoda</taxon>
        <taxon>Hexapoda</taxon>
        <taxon>Insecta</taxon>
        <taxon>Pterygota</taxon>
        <taxon>Neoptera</taxon>
        <taxon>Endopterygota</taxon>
        <taxon>Diptera</taxon>
        <taxon>Brachycera</taxon>
        <taxon>Muscomorpha</taxon>
        <taxon>Hippoboscoidea</taxon>
        <taxon>Glossinidae</taxon>
        <taxon>Glossina</taxon>
    </lineage>
</organism>
<dbReference type="InterPro" id="IPR051241">
    <property type="entry name" value="DZIP_RILPL"/>
</dbReference>
<protein>
    <recommendedName>
        <fullName evidence="14">C2H2-type domain-containing protein</fullName>
    </recommendedName>
</protein>
<feature type="compositionally biased region" description="Basic and acidic residues" evidence="13">
    <location>
        <begin position="611"/>
        <end position="622"/>
    </location>
</feature>
<keyword evidence="10" id="KW-0966">Cell projection</keyword>
<dbReference type="GO" id="GO:0005737">
    <property type="term" value="C:cytoplasm"/>
    <property type="evidence" value="ECO:0007669"/>
    <property type="project" value="TreeGrafter"/>
</dbReference>
<dbReference type="PROSITE" id="PS50157">
    <property type="entry name" value="ZINC_FINGER_C2H2_2"/>
    <property type="match status" value="1"/>
</dbReference>
<dbReference type="GO" id="GO:0005814">
    <property type="term" value="C:centriole"/>
    <property type="evidence" value="ECO:0007669"/>
    <property type="project" value="UniProtKB-SubCell"/>
</dbReference>
<feature type="coiled-coil region" evidence="12">
    <location>
        <begin position="360"/>
        <end position="391"/>
    </location>
</feature>
<dbReference type="GO" id="GO:0060271">
    <property type="term" value="P:cilium assembly"/>
    <property type="evidence" value="ECO:0007669"/>
    <property type="project" value="TreeGrafter"/>
</dbReference>
<keyword evidence="6 11" id="KW-0863">Zinc-finger</keyword>
<evidence type="ECO:0000313" key="16">
    <source>
        <dbReference type="Proteomes" id="UP000092445"/>
    </source>
</evidence>
<comment type="similarity">
    <text evidence="3">Belongs to the DZIP C2H2-type zinc-finger protein family.</text>
</comment>
<evidence type="ECO:0000256" key="9">
    <source>
        <dbReference type="ARBA" id="ARBA00023212"/>
    </source>
</evidence>
<dbReference type="AlphaFoldDB" id="A0A1B0AA30"/>
<evidence type="ECO:0000256" key="5">
    <source>
        <dbReference type="ARBA" id="ARBA00022723"/>
    </source>
</evidence>
<evidence type="ECO:0000256" key="7">
    <source>
        <dbReference type="ARBA" id="ARBA00022833"/>
    </source>
</evidence>
<feature type="coiled-coil region" evidence="12">
    <location>
        <begin position="306"/>
        <end position="333"/>
    </location>
</feature>
<feature type="region of interest" description="Disordered" evidence="13">
    <location>
        <begin position="396"/>
        <end position="425"/>
    </location>
</feature>
<evidence type="ECO:0000256" key="10">
    <source>
        <dbReference type="ARBA" id="ARBA00023273"/>
    </source>
</evidence>
<evidence type="ECO:0000259" key="14">
    <source>
        <dbReference type="PROSITE" id="PS50157"/>
    </source>
</evidence>
<dbReference type="Proteomes" id="UP000092445">
    <property type="component" value="Unassembled WGS sequence"/>
</dbReference>